<dbReference type="STRING" id="331657.A0A4V6WL83"/>
<comment type="caution">
    <text evidence="3">The sequence shown here is derived from an EMBL/GenBank/DDBJ whole genome shotgun (WGS) entry which is preliminary data.</text>
</comment>
<evidence type="ECO:0000256" key="1">
    <source>
        <dbReference type="SAM" id="MobiDB-lite"/>
    </source>
</evidence>
<evidence type="ECO:0008006" key="5">
    <source>
        <dbReference type="Google" id="ProtNLM"/>
    </source>
</evidence>
<dbReference type="OrthoDB" id="62at2759"/>
<evidence type="ECO:0000313" key="3">
    <source>
        <dbReference type="EMBL" id="TKA78369.1"/>
    </source>
</evidence>
<feature type="transmembrane region" description="Helical" evidence="2">
    <location>
        <begin position="346"/>
        <end position="368"/>
    </location>
</feature>
<name>A0A4V6WL83_9PEZI</name>
<keyword evidence="2" id="KW-1133">Transmembrane helix</keyword>
<keyword evidence="4" id="KW-1185">Reference proteome</keyword>
<dbReference type="PANTHER" id="PTHR39605:SF1">
    <property type="entry name" value="MAJOR FACILITATOR SUPERFAMILY (MFS) PROFILE DOMAIN-CONTAINING PROTEIN"/>
    <property type="match status" value="1"/>
</dbReference>
<dbReference type="Pfam" id="PF09783">
    <property type="entry name" value="Vac_ImportDeg"/>
    <property type="match status" value="1"/>
</dbReference>
<feature type="transmembrane region" description="Helical" evidence="2">
    <location>
        <begin position="456"/>
        <end position="476"/>
    </location>
</feature>
<evidence type="ECO:0000313" key="4">
    <source>
        <dbReference type="Proteomes" id="UP000308768"/>
    </source>
</evidence>
<protein>
    <recommendedName>
        <fullName evidence="5">Glucose-induced degradation protein 4</fullName>
    </recommendedName>
</protein>
<dbReference type="EMBL" id="NAJN01000145">
    <property type="protein sequence ID" value="TKA78369.1"/>
    <property type="molecule type" value="Genomic_DNA"/>
</dbReference>
<feature type="transmembrane region" description="Helical" evidence="2">
    <location>
        <begin position="380"/>
        <end position="404"/>
    </location>
</feature>
<feature type="region of interest" description="Disordered" evidence="1">
    <location>
        <begin position="1"/>
        <end position="121"/>
    </location>
</feature>
<gene>
    <name evidence="3" type="ORF">B0A49_00702</name>
</gene>
<dbReference type="PANTHER" id="PTHR39605">
    <property type="entry name" value="MAJOR FACILITATOR SUPERFAMILY (MFS) PROFILE DOMAIN-CONTAINING PROTEIN"/>
    <property type="match status" value="1"/>
</dbReference>
<keyword evidence="2" id="KW-0472">Membrane</keyword>
<dbReference type="InterPro" id="IPR018618">
    <property type="entry name" value="GID4/10-like"/>
</dbReference>
<evidence type="ECO:0000256" key="2">
    <source>
        <dbReference type="SAM" id="Phobius"/>
    </source>
</evidence>
<reference evidence="3 4" key="1">
    <citation type="submission" date="2017-03" db="EMBL/GenBank/DDBJ databases">
        <title>Genomes of endolithic fungi from Antarctica.</title>
        <authorList>
            <person name="Coleine C."/>
            <person name="Masonjones S."/>
            <person name="Stajich J.E."/>
        </authorList>
    </citation>
    <scope>NUCLEOTIDE SEQUENCE [LARGE SCALE GENOMIC DNA]</scope>
    <source>
        <strain evidence="3 4">CCFEE 5187</strain>
    </source>
</reference>
<organism evidence="3 4">
    <name type="scientific">Cryomyces minteri</name>
    <dbReference type="NCBI Taxonomy" id="331657"/>
    <lineage>
        <taxon>Eukaryota</taxon>
        <taxon>Fungi</taxon>
        <taxon>Dikarya</taxon>
        <taxon>Ascomycota</taxon>
        <taxon>Pezizomycotina</taxon>
        <taxon>Dothideomycetes</taxon>
        <taxon>Dothideomycetes incertae sedis</taxon>
        <taxon>Cryomyces</taxon>
    </lineage>
</organism>
<accession>A0A4V6WL83</accession>
<sequence>MPTPTASDVSHLLPSPPVESAIHRSAHTTCPPEENWQAASSDETADGSRDMEENGETIANNAHTISPQQPTPAPNVEAGAADVEETTDSNIKHMDIDEDSMVRDTPSPVSSMEESRDGESRPSHAVAIASSPASTPFPYPQLYSPFSSLTDDHPTLTTYFEGEIIGPKHTFRTPHASWGSSEKTDMQHWARFPAWRPHAQAAKKSFNSSLKNFAAREHIFMRWKEYFLVPDHRVRTISGASFEGFYYICFDQRNGKVSGTYFHAKSEKYQQLELTHVEDRGLAMVSKNIALACAQIGWAPHVNNSLSGSNLQILSTPTISPRNSNSPNSHPATAMDVFYSYTFGTAGWMALQGLALVIAPTTIAAVLSSEARLATQLEIYFSRSLGFSLLVIGVLSLLLTGSIPLSSRLSDGVTGEADDPKAPYAVPTLTVTMIYHSVAAFYCYAQWTQTSSSSFVLGMVPSGILAAVGFWCVLFGTSSGRISRKTGAD</sequence>
<feature type="transmembrane region" description="Helical" evidence="2">
    <location>
        <begin position="424"/>
        <end position="444"/>
    </location>
</feature>
<keyword evidence="2" id="KW-0812">Transmembrane</keyword>
<dbReference type="Proteomes" id="UP000308768">
    <property type="component" value="Unassembled WGS sequence"/>
</dbReference>
<proteinExistence type="predicted"/>
<feature type="compositionally biased region" description="Polar residues" evidence="1">
    <location>
        <begin position="57"/>
        <end position="68"/>
    </location>
</feature>
<dbReference type="AlphaFoldDB" id="A0A4V6WL83"/>